<feature type="compositionally biased region" description="Polar residues" evidence="1">
    <location>
        <begin position="196"/>
        <end position="229"/>
    </location>
</feature>
<organism evidence="2 3">
    <name type="scientific">Stephania japonica</name>
    <dbReference type="NCBI Taxonomy" id="461633"/>
    <lineage>
        <taxon>Eukaryota</taxon>
        <taxon>Viridiplantae</taxon>
        <taxon>Streptophyta</taxon>
        <taxon>Embryophyta</taxon>
        <taxon>Tracheophyta</taxon>
        <taxon>Spermatophyta</taxon>
        <taxon>Magnoliopsida</taxon>
        <taxon>Ranunculales</taxon>
        <taxon>Menispermaceae</taxon>
        <taxon>Menispermoideae</taxon>
        <taxon>Cissampelideae</taxon>
        <taxon>Stephania</taxon>
    </lineage>
</organism>
<evidence type="ECO:0000313" key="3">
    <source>
        <dbReference type="Proteomes" id="UP001417504"/>
    </source>
</evidence>
<dbReference type="Proteomes" id="UP001417504">
    <property type="component" value="Unassembled WGS sequence"/>
</dbReference>
<reference evidence="2 3" key="1">
    <citation type="submission" date="2024-01" db="EMBL/GenBank/DDBJ databases">
        <title>Genome assemblies of Stephania.</title>
        <authorList>
            <person name="Yang L."/>
        </authorList>
    </citation>
    <scope>NUCLEOTIDE SEQUENCE [LARGE SCALE GENOMIC DNA]</scope>
    <source>
        <strain evidence="2">QJT</strain>
        <tissue evidence="2">Leaf</tissue>
    </source>
</reference>
<accession>A0AAP0HSV1</accession>
<evidence type="ECO:0000313" key="2">
    <source>
        <dbReference type="EMBL" id="KAK9095937.1"/>
    </source>
</evidence>
<name>A0AAP0HSV1_9MAGN</name>
<proteinExistence type="predicted"/>
<sequence>MGGPKAHQKLSKHLVHTKAMERQRRISTTMKTLTRIAMIYGNKKKKAKVSITRHSFWGAQQMSSIEAQEGSILVVISTQKQLLKHKLNYIEPYTTRLQGLEMCWKTNTKKAEPPRGDGKDGMHRSSHMLSLPCFTIQPKPYRPDSEEDETYKHGQKEAKPKLHSSAENTQSSLLYDKEDNAFDKEKVKKTTASEKGASQSSSANLEKQDAITSSPMKQNAMAQNQSSPPSGVKLSDGNATKTKQDQVEPQEFPPSNNRESQTS</sequence>
<gene>
    <name evidence="2" type="ORF">Sjap_021434</name>
</gene>
<feature type="region of interest" description="Disordered" evidence="1">
    <location>
        <begin position="134"/>
        <end position="263"/>
    </location>
</feature>
<dbReference type="EMBL" id="JBBNAE010000009">
    <property type="protein sequence ID" value="KAK9095937.1"/>
    <property type="molecule type" value="Genomic_DNA"/>
</dbReference>
<feature type="compositionally biased region" description="Basic and acidic residues" evidence="1">
    <location>
        <begin position="175"/>
        <end position="192"/>
    </location>
</feature>
<comment type="caution">
    <text evidence="2">The sequence shown here is derived from an EMBL/GenBank/DDBJ whole genome shotgun (WGS) entry which is preliminary data.</text>
</comment>
<keyword evidence="3" id="KW-1185">Reference proteome</keyword>
<feature type="compositionally biased region" description="Polar residues" evidence="1">
    <location>
        <begin position="253"/>
        <end position="263"/>
    </location>
</feature>
<dbReference type="AlphaFoldDB" id="A0AAP0HSV1"/>
<protein>
    <submittedName>
        <fullName evidence="2">Uncharacterized protein</fullName>
    </submittedName>
</protein>
<feature type="compositionally biased region" description="Basic and acidic residues" evidence="1">
    <location>
        <begin position="150"/>
        <end position="160"/>
    </location>
</feature>
<evidence type="ECO:0000256" key="1">
    <source>
        <dbReference type="SAM" id="MobiDB-lite"/>
    </source>
</evidence>